<dbReference type="AlphaFoldDB" id="A0A517MMN7"/>
<accession>A0A517MMN7</accession>
<name>A0A517MMN7_9BACT</name>
<keyword evidence="2" id="KW-0479">Metal-binding</keyword>
<dbReference type="GO" id="GO:0004065">
    <property type="term" value="F:arylsulfatase activity"/>
    <property type="evidence" value="ECO:0007669"/>
    <property type="project" value="UniProtKB-EC"/>
</dbReference>
<gene>
    <name evidence="8" type="primary">atsA_42</name>
    <name evidence="8" type="ORF">FF011L_48510</name>
</gene>
<evidence type="ECO:0000313" key="8">
    <source>
        <dbReference type="EMBL" id="QDS96047.1"/>
    </source>
</evidence>
<dbReference type="InterPro" id="IPR000917">
    <property type="entry name" value="Sulfatase_N"/>
</dbReference>
<dbReference type="Gene3D" id="3.30.1120.10">
    <property type="match status" value="1"/>
</dbReference>
<evidence type="ECO:0000256" key="4">
    <source>
        <dbReference type="ARBA" id="ARBA00022837"/>
    </source>
</evidence>
<keyword evidence="9" id="KW-1185">Reference proteome</keyword>
<dbReference type="Proteomes" id="UP000320672">
    <property type="component" value="Chromosome"/>
</dbReference>
<evidence type="ECO:0000256" key="6">
    <source>
        <dbReference type="SAM" id="SignalP"/>
    </source>
</evidence>
<feature type="signal peptide" evidence="6">
    <location>
        <begin position="1"/>
        <end position="26"/>
    </location>
</feature>
<dbReference type="InterPro" id="IPR024607">
    <property type="entry name" value="Sulfatase_CS"/>
</dbReference>
<keyword evidence="3 8" id="KW-0378">Hydrolase</keyword>
<feature type="domain" description="Sulfatase N-terminal" evidence="7">
    <location>
        <begin position="32"/>
        <end position="345"/>
    </location>
</feature>
<dbReference type="GO" id="GO:0046872">
    <property type="term" value="F:metal ion binding"/>
    <property type="evidence" value="ECO:0007669"/>
    <property type="project" value="UniProtKB-KW"/>
</dbReference>
<feature type="chain" id="PRO_5021887510" evidence="6">
    <location>
        <begin position="27"/>
        <end position="462"/>
    </location>
</feature>
<dbReference type="InterPro" id="IPR050738">
    <property type="entry name" value="Sulfatase"/>
</dbReference>
<reference evidence="8 9" key="1">
    <citation type="submission" date="2019-02" db="EMBL/GenBank/DDBJ databases">
        <title>Deep-cultivation of Planctomycetes and their phenomic and genomic characterization uncovers novel biology.</title>
        <authorList>
            <person name="Wiegand S."/>
            <person name="Jogler M."/>
            <person name="Boedeker C."/>
            <person name="Pinto D."/>
            <person name="Vollmers J."/>
            <person name="Rivas-Marin E."/>
            <person name="Kohn T."/>
            <person name="Peeters S.H."/>
            <person name="Heuer A."/>
            <person name="Rast P."/>
            <person name="Oberbeckmann S."/>
            <person name="Bunk B."/>
            <person name="Jeske O."/>
            <person name="Meyerdierks A."/>
            <person name="Storesund J.E."/>
            <person name="Kallscheuer N."/>
            <person name="Luecker S."/>
            <person name="Lage O.M."/>
            <person name="Pohl T."/>
            <person name="Merkel B.J."/>
            <person name="Hornburger P."/>
            <person name="Mueller R.-W."/>
            <person name="Bruemmer F."/>
            <person name="Labrenz M."/>
            <person name="Spormann A.M."/>
            <person name="Op den Camp H."/>
            <person name="Overmann J."/>
            <person name="Amann R."/>
            <person name="Jetten M.S.M."/>
            <person name="Mascher T."/>
            <person name="Medema M.H."/>
            <person name="Devos D.P."/>
            <person name="Kaster A.-K."/>
            <person name="Ovreas L."/>
            <person name="Rohde M."/>
            <person name="Galperin M.Y."/>
            <person name="Jogler C."/>
        </authorList>
    </citation>
    <scope>NUCLEOTIDE SEQUENCE [LARGE SCALE GENOMIC DNA]</scope>
    <source>
        <strain evidence="8 9">FF011L</strain>
    </source>
</reference>
<evidence type="ECO:0000256" key="3">
    <source>
        <dbReference type="ARBA" id="ARBA00022801"/>
    </source>
</evidence>
<evidence type="ECO:0000259" key="7">
    <source>
        <dbReference type="Pfam" id="PF00884"/>
    </source>
</evidence>
<proteinExistence type="inferred from homology"/>
<dbReference type="Gene3D" id="3.40.720.10">
    <property type="entry name" value="Alkaline Phosphatase, subunit A"/>
    <property type="match status" value="1"/>
</dbReference>
<organism evidence="8 9">
    <name type="scientific">Roseimaritima multifibrata</name>
    <dbReference type="NCBI Taxonomy" id="1930274"/>
    <lineage>
        <taxon>Bacteria</taxon>
        <taxon>Pseudomonadati</taxon>
        <taxon>Planctomycetota</taxon>
        <taxon>Planctomycetia</taxon>
        <taxon>Pirellulales</taxon>
        <taxon>Pirellulaceae</taxon>
        <taxon>Roseimaritima</taxon>
    </lineage>
</organism>
<dbReference type="PANTHER" id="PTHR42693">
    <property type="entry name" value="ARYLSULFATASE FAMILY MEMBER"/>
    <property type="match status" value="1"/>
</dbReference>
<evidence type="ECO:0000256" key="1">
    <source>
        <dbReference type="ARBA" id="ARBA00008779"/>
    </source>
</evidence>
<dbReference type="EC" id="3.1.6.1" evidence="8"/>
<evidence type="ECO:0000256" key="5">
    <source>
        <dbReference type="SAM" id="MobiDB-lite"/>
    </source>
</evidence>
<dbReference type="RefSeq" id="WP_145354249.1">
    <property type="nucleotide sequence ID" value="NZ_CP036262.1"/>
</dbReference>
<dbReference type="InterPro" id="IPR017850">
    <property type="entry name" value="Alkaline_phosphatase_core_sf"/>
</dbReference>
<protein>
    <submittedName>
        <fullName evidence="8">Arylsulfatase</fullName>
        <ecNumber evidence="8">3.1.6.1</ecNumber>
    </submittedName>
</protein>
<dbReference type="EMBL" id="CP036262">
    <property type="protein sequence ID" value="QDS96047.1"/>
    <property type="molecule type" value="Genomic_DNA"/>
</dbReference>
<dbReference type="KEGG" id="rml:FF011L_48510"/>
<keyword evidence="4" id="KW-0106">Calcium</keyword>
<keyword evidence="6" id="KW-0732">Signal</keyword>
<feature type="compositionally biased region" description="Basic and acidic residues" evidence="5">
    <location>
        <begin position="265"/>
        <end position="276"/>
    </location>
</feature>
<evidence type="ECO:0000313" key="9">
    <source>
        <dbReference type="Proteomes" id="UP000320672"/>
    </source>
</evidence>
<comment type="similarity">
    <text evidence="1">Belongs to the sulfatase family.</text>
</comment>
<dbReference type="PANTHER" id="PTHR42693:SF53">
    <property type="entry name" value="ENDO-4-O-SULFATASE"/>
    <property type="match status" value="1"/>
</dbReference>
<sequence length="462" mass="51534" precursor="true">MNRSKCWMLTLSLVWGAHLCCGMEHASAVDRPNIIFVFADDWGYGDLGIHGSSFCKTPRLDQMAAEGIDFQNFTVNHPVCSPSRTAVMTGQFPARHSVHQHFSTMAHHLRAGMPDWLDPQAPMLPRMLKEAGYATAHFGKWHLCNDQIPDGPMPPEYGYDEFGAFNLPSRAAEQMPTAETCSRAIDFVKRHKDRPFFVNLWLHETHTPHYPQAKYLQQFQHLDEQQQVYAAVVAEADAGVGSVLDALKETGIDEKTLVIFSSDNGPERTGKKKEQDDASTGPGLGSFYSVGEKGELKGRKRSLYAGGVRVPFIARWPGVIPAGGVDRTSVLTAVDLLPSLLAVAGQPLPSDYQQDGENIVPALKGEAFQRERPIFWEWAPARAHPETWPHQGMRDGKWKLLINEKLGRVELYDIENDWTETTNVADAHSQVVQQLTQQIHAWKKTLPTDPPAAALSKLRNDL</sequence>
<feature type="region of interest" description="Disordered" evidence="5">
    <location>
        <begin position="261"/>
        <end position="286"/>
    </location>
</feature>
<dbReference type="SUPFAM" id="SSF53649">
    <property type="entry name" value="Alkaline phosphatase-like"/>
    <property type="match status" value="1"/>
</dbReference>
<evidence type="ECO:0000256" key="2">
    <source>
        <dbReference type="ARBA" id="ARBA00022723"/>
    </source>
</evidence>
<dbReference type="Pfam" id="PF00884">
    <property type="entry name" value="Sulfatase"/>
    <property type="match status" value="1"/>
</dbReference>
<dbReference type="PROSITE" id="PS00523">
    <property type="entry name" value="SULFATASE_1"/>
    <property type="match status" value="1"/>
</dbReference>
<dbReference type="OrthoDB" id="9783154at2"/>